<organism evidence="1 2">
    <name type="scientific">Floridaenema fluviatile BLCC-F154</name>
    <dbReference type="NCBI Taxonomy" id="3153640"/>
    <lineage>
        <taxon>Bacteria</taxon>
        <taxon>Bacillati</taxon>
        <taxon>Cyanobacteriota</taxon>
        <taxon>Cyanophyceae</taxon>
        <taxon>Oscillatoriophycideae</taxon>
        <taxon>Aerosakkonematales</taxon>
        <taxon>Aerosakkonemataceae</taxon>
        <taxon>Floridanema</taxon>
        <taxon>Floridanema fluviatile</taxon>
    </lineage>
</organism>
<dbReference type="Proteomes" id="UP001576776">
    <property type="component" value="Unassembled WGS sequence"/>
</dbReference>
<accession>A0ABV4YDN5</accession>
<comment type="caution">
    <text evidence="1">The sequence shown here is derived from an EMBL/GenBank/DDBJ whole genome shotgun (WGS) entry which is preliminary data.</text>
</comment>
<reference evidence="1 2" key="1">
    <citation type="submission" date="2024-09" db="EMBL/GenBank/DDBJ databases">
        <title>Floridaenema gen nov. (Aerosakkonemataceae, Aerosakkonematales ord. nov., Cyanobacteria) from benthic tropical and subtropical fresh waters, with the description of four new species.</title>
        <authorList>
            <person name="Moretto J.A."/>
            <person name="Berthold D.E."/>
            <person name="Lefler F.W."/>
            <person name="Huang I.-S."/>
            <person name="Laughinghouse H. IV."/>
        </authorList>
    </citation>
    <scope>NUCLEOTIDE SEQUENCE [LARGE SCALE GENOMIC DNA]</scope>
    <source>
        <strain evidence="1 2">BLCC-F154</strain>
    </source>
</reference>
<proteinExistence type="predicted"/>
<name>A0ABV4YDN5_9CYAN</name>
<keyword evidence="2" id="KW-1185">Reference proteome</keyword>
<gene>
    <name evidence="1" type="ORF">ACE1B6_16145</name>
</gene>
<sequence length="282" mass="31665">MGLQEECDRLDSTLNQVIDTLAELQSRAQSLLDCSHYELDREITCILENCYEGLKSLEASLGQIESIQSLIGNQSFLASIIFPTISLANASADSSIVTNIITDLNKNPLTYKTIPWLKILGDQGELTVWKMLLDSDGEDKLDWSEVEMKPKPPLKSNSGKDLNPDFYIKSCALICDAKAWCPADLDKGKKSSVELNIDALKETAKKYADAECLNRGGEVRLYFPEDTYNQQISLLEKLQSDVQSEFSHVKISMCPMRGVTYKDLIEKSKFRLTFLKWLGSSK</sequence>
<protein>
    <submittedName>
        <fullName evidence="1">Uncharacterized protein</fullName>
    </submittedName>
</protein>
<evidence type="ECO:0000313" key="2">
    <source>
        <dbReference type="Proteomes" id="UP001576776"/>
    </source>
</evidence>
<dbReference type="EMBL" id="JBHFNS010000062">
    <property type="protein sequence ID" value="MFB2936783.1"/>
    <property type="molecule type" value="Genomic_DNA"/>
</dbReference>
<dbReference type="RefSeq" id="WP_413258278.1">
    <property type="nucleotide sequence ID" value="NZ_JBHFNS010000062.1"/>
</dbReference>
<evidence type="ECO:0000313" key="1">
    <source>
        <dbReference type="EMBL" id="MFB2936783.1"/>
    </source>
</evidence>